<keyword evidence="3" id="KW-1185">Reference proteome</keyword>
<accession>A0AAV8RZK9</accession>
<dbReference type="AlphaFoldDB" id="A0AAV8RZK9"/>
<protein>
    <submittedName>
        <fullName evidence="2">Uncharacterized protein</fullName>
    </submittedName>
</protein>
<organism evidence="2 3">
    <name type="scientific">Ensete ventricosum</name>
    <name type="common">Abyssinian banana</name>
    <name type="synonym">Musa ensete</name>
    <dbReference type="NCBI Taxonomy" id="4639"/>
    <lineage>
        <taxon>Eukaryota</taxon>
        <taxon>Viridiplantae</taxon>
        <taxon>Streptophyta</taxon>
        <taxon>Embryophyta</taxon>
        <taxon>Tracheophyta</taxon>
        <taxon>Spermatophyta</taxon>
        <taxon>Magnoliopsida</taxon>
        <taxon>Liliopsida</taxon>
        <taxon>Zingiberales</taxon>
        <taxon>Musaceae</taxon>
        <taxon>Ensete</taxon>
    </lineage>
</organism>
<proteinExistence type="predicted"/>
<comment type="caution">
    <text evidence="2">The sequence shown here is derived from an EMBL/GenBank/DDBJ whole genome shotgun (WGS) entry which is preliminary data.</text>
</comment>
<dbReference type="EMBL" id="JAQQAF010000001">
    <property type="protein sequence ID" value="KAJ8512581.1"/>
    <property type="molecule type" value="Genomic_DNA"/>
</dbReference>
<feature type="region of interest" description="Disordered" evidence="1">
    <location>
        <begin position="54"/>
        <end position="79"/>
    </location>
</feature>
<evidence type="ECO:0000256" key="1">
    <source>
        <dbReference type="SAM" id="MobiDB-lite"/>
    </source>
</evidence>
<dbReference type="Proteomes" id="UP001222027">
    <property type="component" value="Unassembled WGS sequence"/>
</dbReference>
<reference evidence="2 3" key="1">
    <citation type="submission" date="2022-12" db="EMBL/GenBank/DDBJ databases">
        <title>Chromosome-scale assembly of the Ensete ventricosum genome.</title>
        <authorList>
            <person name="Dussert Y."/>
            <person name="Stocks J."/>
            <person name="Wendawek A."/>
            <person name="Woldeyes F."/>
            <person name="Nichols R.A."/>
            <person name="Borrell J.S."/>
        </authorList>
    </citation>
    <scope>NUCLEOTIDE SEQUENCE [LARGE SCALE GENOMIC DNA]</scope>
    <source>
        <strain evidence="3">cv. Maze</strain>
        <tissue evidence="2">Seeds</tissue>
    </source>
</reference>
<evidence type="ECO:0000313" key="2">
    <source>
        <dbReference type="EMBL" id="KAJ8512581.1"/>
    </source>
</evidence>
<sequence length="79" mass="8622">MAINGKAANFGGVRKRSKEASAACICWRSNAMADASIHSVSFLMRLSCLSPSPPPPPLRILRPAKRKMETTRTASLPRR</sequence>
<gene>
    <name evidence="2" type="ORF">OPV22_003015</name>
</gene>
<name>A0AAV8RZK9_ENSVE</name>
<evidence type="ECO:0000313" key="3">
    <source>
        <dbReference type="Proteomes" id="UP001222027"/>
    </source>
</evidence>